<comment type="caution">
    <text evidence="1">The sequence shown here is derived from an EMBL/GenBank/DDBJ whole genome shotgun (WGS) entry which is preliminary data.</text>
</comment>
<dbReference type="AlphaFoldDB" id="A0A4C1Z597"/>
<reference evidence="1 2" key="1">
    <citation type="journal article" date="2019" name="Commun. Biol.">
        <title>The bagworm genome reveals a unique fibroin gene that provides high tensile strength.</title>
        <authorList>
            <person name="Kono N."/>
            <person name="Nakamura H."/>
            <person name="Ohtoshi R."/>
            <person name="Tomita M."/>
            <person name="Numata K."/>
            <person name="Arakawa K."/>
        </authorList>
    </citation>
    <scope>NUCLEOTIDE SEQUENCE [LARGE SCALE GENOMIC DNA]</scope>
</reference>
<protein>
    <submittedName>
        <fullName evidence="1">Uncharacterized protein</fullName>
    </submittedName>
</protein>
<evidence type="ECO:0000313" key="1">
    <source>
        <dbReference type="EMBL" id="GBP83038.1"/>
    </source>
</evidence>
<name>A0A4C1Z597_EUMVA</name>
<evidence type="ECO:0000313" key="2">
    <source>
        <dbReference type="Proteomes" id="UP000299102"/>
    </source>
</evidence>
<accession>A0A4C1Z597</accession>
<gene>
    <name evidence="1" type="ORF">EVAR_52782_1</name>
</gene>
<dbReference type="Proteomes" id="UP000299102">
    <property type="component" value="Unassembled WGS sequence"/>
</dbReference>
<proteinExistence type="predicted"/>
<organism evidence="1 2">
    <name type="scientific">Eumeta variegata</name>
    <name type="common">Bagworm moth</name>
    <name type="synonym">Eumeta japonica</name>
    <dbReference type="NCBI Taxonomy" id="151549"/>
    <lineage>
        <taxon>Eukaryota</taxon>
        <taxon>Metazoa</taxon>
        <taxon>Ecdysozoa</taxon>
        <taxon>Arthropoda</taxon>
        <taxon>Hexapoda</taxon>
        <taxon>Insecta</taxon>
        <taxon>Pterygota</taxon>
        <taxon>Neoptera</taxon>
        <taxon>Endopterygota</taxon>
        <taxon>Lepidoptera</taxon>
        <taxon>Glossata</taxon>
        <taxon>Ditrysia</taxon>
        <taxon>Tineoidea</taxon>
        <taxon>Psychidae</taxon>
        <taxon>Oiketicinae</taxon>
        <taxon>Eumeta</taxon>
    </lineage>
</organism>
<sequence length="278" mass="31946">MDLKYSMYAQCELRATKGKTPCRCLQTHPPAYNRFMDLWGNLDAPTSFGSGVGVYQIYARSGVALSTLSVVYVQRLSCGWGWQELEFSNYQNSFTVKHQREMHRRPAPARLSGRQLSFVIQNLLEIRSDLHTFPSRPLDGASTSDMFVIGPRLFRRQCHVFGGRREWNARTRPGRGVNLRKGGKPISLNLFPYAFSLLQLFLPEAIQFYEEAVRHPRRPFLITSLRLSASIDDSATTFHVRWRSPRTFGANELASHQRVNSHRLPWKLAIPEESPMRC</sequence>
<keyword evidence="2" id="KW-1185">Reference proteome</keyword>
<dbReference type="EMBL" id="BGZK01001601">
    <property type="protein sequence ID" value="GBP83038.1"/>
    <property type="molecule type" value="Genomic_DNA"/>
</dbReference>